<dbReference type="Gene3D" id="3.90.550.10">
    <property type="entry name" value="Spore Coat Polysaccharide Biosynthesis Protein SpsA, Chain A"/>
    <property type="match status" value="1"/>
</dbReference>
<dbReference type="CDD" id="cd00761">
    <property type="entry name" value="Glyco_tranf_GTA_type"/>
    <property type="match status" value="1"/>
</dbReference>
<protein>
    <submittedName>
        <fullName evidence="4">Capsular polysaccharide biosynthsis protein</fullName>
        <ecNumber evidence="4">2.4.1.212</ecNumber>
    </submittedName>
</protein>
<keyword evidence="2 4" id="KW-0808">Transferase</keyword>
<feature type="domain" description="Glycosyltransferase 2-like" evidence="3">
    <location>
        <begin position="6"/>
        <end position="166"/>
    </location>
</feature>
<evidence type="ECO:0000259" key="3">
    <source>
        <dbReference type="Pfam" id="PF00535"/>
    </source>
</evidence>
<dbReference type="InterPro" id="IPR001173">
    <property type="entry name" value="Glyco_trans_2-like"/>
</dbReference>
<dbReference type="Proteomes" id="UP000095558">
    <property type="component" value="Unassembled WGS sequence"/>
</dbReference>
<dbReference type="GO" id="GO:0050501">
    <property type="term" value="F:hyaluronan synthase activity"/>
    <property type="evidence" value="ECO:0007669"/>
    <property type="project" value="UniProtKB-EC"/>
</dbReference>
<sequence length="228" mass="26124">MDPIISIIVPIYNVDKYLSRCIDSILNQTFKNFELILVNYGSTDNSGVVCEEYANKDNRIKVIHKSNGGVSSARNSGLHAAKGEYIGFVDPDDYIDESMYGKLYGLCIENDSDIAICKFSREINGKIQASDETGKVLKFNNIEAMNELFKGNLYRFSLCNKLFNKKCFNNISFPEGRIHEDLSTTYRLFANSKNSTYINYCGYIYVKRENSILTSNFNEKRLQNYKCR</sequence>
<dbReference type="OrthoDB" id="9807674at2"/>
<dbReference type="AlphaFoldDB" id="A0A173Z7F8"/>
<keyword evidence="1 4" id="KW-0328">Glycosyltransferase</keyword>
<evidence type="ECO:0000256" key="1">
    <source>
        <dbReference type="ARBA" id="ARBA00022676"/>
    </source>
</evidence>
<evidence type="ECO:0000313" key="4">
    <source>
        <dbReference type="EMBL" id="CUN71416.1"/>
    </source>
</evidence>
<dbReference type="PANTHER" id="PTHR22916:SF51">
    <property type="entry name" value="GLYCOSYLTRANSFERASE EPSH-RELATED"/>
    <property type="match status" value="1"/>
</dbReference>
<dbReference type="EC" id="2.4.1.212" evidence="4"/>
<name>A0A173Z7F8_9CLOT</name>
<dbReference type="Pfam" id="PF00535">
    <property type="entry name" value="Glycos_transf_2"/>
    <property type="match status" value="1"/>
</dbReference>
<dbReference type="EMBL" id="CYZV01000004">
    <property type="protein sequence ID" value="CUN71416.1"/>
    <property type="molecule type" value="Genomic_DNA"/>
</dbReference>
<organism evidence="4 5">
    <name type="scientific">Clostridium disporicum</name>
    <dbReference type="NCBI Taxonomy" id="84024"/>
    <lineage>
        <taxon>Bacteria</taxon>
        <taxon>Bacillati</taxon>
        <taxon>Bacillota</taxon>
        <taxon>Clostridia</taxon>
        <taxon>Eubacteriales</taxon>
        <taxon>Clostridiaceae</taxon>
        <taxon>Clostridium</taxon>
    </lineage>
</organism>
<evidence type="ECO:0000256" key="2">
    <source>
        <dbReference type="ARBA" id="ARBA00022679"/>
    </source>
</evidence>
<evidence type="ECO:0000313" key="5">
    <source>
        <dbReference type="Proteomes" id="UP000095558"/>
    </source>
</evidence>
<dbReference type="InterPro" id="IPR029044">
    <property type="entry name" value="Nucleotide-diphossugar_trans"/>
</dbReference>
<dbReference type="RefSeq" id="WP_055275340.1">
    <property type="nucleotide sequence ID" value="NZ_CYZV01000004.1"/>
</dbReference>
<reference evidence="4 5" key="1">
    <citation type="submission" date="2015-09" db="EMBL/GenBank/DDBJ databases">
        <authorList>
            <consortium name="Pathogen Informatics"/>
        </authorList>
    </citation>
    <scope>NUCLEOTIDE SEQUENCE [LARGE SCALE GENOMIC DNA]</scope>
    <source>
        <strain evidence="4 5">2789STDY5834855</strain>
    </source>
</reference>
<accession>A0A173Z7F8</accession>
<dbReference type="PANTHER" id="PTHR22916">
    <property type="entry name" value="GLYCOSYLTRANSFERASE"/>
    <property type="match status" value="1"/>
</dbReference>
<gene>
    <name evidence="4" type="primary">hyaD_4</name>
    <name evidence="4" type="ORF">ERS852470_00555</name>
</gene>
<proteinExistence type="predicted"/>
<dbReference type="SUPFAM" id="SSF53448">
    <property type="entry name" value="Nucleotide-diphospho-sugar transferases"/>
    <property type="match status" value="1"/>
</dbReference>